<sequence length="128" mass="14339">MNELQRLRDNFASKLAKQVNDTVLRFAMQLSFVMHAQNAAPGDNASERGSQISLSQALPGPGVRSSSELYKVQRNELLQLAPLVGGWLQVNRPDIYAELKKVSPSDLVDCYSRSHVFFKLFLFFPLAV</sequence>
<evidence type="ECO:0000313" key="1">
    <source>
        <dbReference type="EMBL" id="VDP95233.1"/>
    </source>
</evidence>
<dbReference type="EMBL" id="UZAN01072520">
    <property type="protein sequence ID" value="VDP95233.1"/>
    <property type="molecule type" value="Genomic_DNA"/>
</dbReference>
<protein>
    <submittedName>
        <fullName evidence="3">Dynamin_M domain-containing protein</fullName>
    </submittedName>
</protein>
<proteinExistence type="predicted"/>
<reference evidence="1 2" key="2">
    <citation type="submission" date="2018-11" db="EMBL/GenBank/DDBJ databases">
        <authorList>
            <consortium name="Pathogen Informatics"/>
        </authorList>
    </citation>
    <scope>NUCLEOTIDE SEQUENCE [LARGE SCALE GENOMIC DNA]</scope>
    <source>
        <strain evidence="1 2">Egypt</strain>
    </source>
</reference>
<gene>
    <name evidence="1" type="ORF">ECPE_LOCUS17888</name>
</gene>
<evidence type="ECO:0000313" key="2">
    <source>
        <dbReference type="Proteomes" id="UP000272942"/>
    </source>
</evidence>
<dbReference type="Proteomes" id="UP000272942">
    <property type="component" value="Unassembled WGS sequence"/>
</dbReference>
<name>A0A183BFA3_9TREM</name>
<dbReference type="AlphaFoldDB" id="A0A183BFA3"/>
<accession>A0A183BFA3</accession>
<evidence type="ECO:0000313" key="3">
    <source>
        <dbReference type="WBParaSite" id="ECPE_0001793301-mRNA-1"/>
    </source>
</evidence>
<reference evidence="3" key="1">
    <citation type="submission" date="2016-06" db="UniProtKB">
        <authorList>
            <consortium name="WormBaseParasite"/>
        </authorList>
    </citation>
    <scope>IDENTIFICATION</scope>
</reference>
<dbReference type="WBParaSite" id="ECPE_0001793301-mRNA-1">
    <property type="protein sequence ID" value="ECPE_0001793301-mRNA-1"/>
    <property type="gene ID" value="ECPE_0001793301"/>
</dbReference>
<organism evidence="3">
    <name type="scientific">Echinostoma caproni</name>
    <dbReference type="NCBI Taxonomy" id="27848"/>
    <lineage>
        <taxon>Eukaryota</taxon>
        <taxon>Metazoa</taxon>
        <taxon>Spiralia</taxon>
        <taxon>Lophotrochozoa</taxon>
        <taxon>Platyhelminthes</taxon>
        <taxon>Trematoda</taxon>
        <taxon>Digenea</taxon>
        <taxon>Plagiorchiida</taxon>
        <taxon>Echinostomata</taxon>
        <taxon>Echinostomatoidea</taxon>
        <taxon>Echinostomatidae</taxon>
        <taxon>Echinostoma</taxon>
    </lineage>
</organism>
<keyword evidence="2" id="KW-1185">Reference proteome</keyword>